<proteinExistence type="predicted"/>
<dbReference type="Proteomes" id="UP001302349">
    <property type="component" value="Chromosome"/>
</dbReference>
<evidence type="ECO:0000259" key="8">
    <source>
        <dbReference type="Pfam" id="PF12704"/>
    </source>
</evidence>
<feature type="transmembrane region" description="Helical" evidence="6">
    <location>
        <begin position="380"/>
        <end position="402"/>
    </location>
</feature>
<feature type="domain" description="ABC3 transporter permease C-terminal" evidence="7">
    <location>
        <begin position="790"/>
        <end position="903"/>
    </location>
</feature>
<name>A0ABZ0IUJ0_9BACT</name>
<sequence length="910" mass="102249">MPTLIKKDNRENKRPEPPAWATGFLRWYCREELAEEIEGDIKEIFEETAGEKNSRLASLQYVWHVLKFCQPFAWKKKNNKYNQTQFNNWTMLKNYIIIAYRSLLKKVGYSLVNIFGLAVGITVCLLIVIFVQYELSFDNFQKDDVYRIALKRVYPEREVNYAFIPHSIGPQLKEDFPEVIQSANLLKAFAPIVVRYNDNYFYEENILFADSTLFEVLEIPLIEGDAETALKEPNSLLITESMAKKYFGDESPMGKSMETGQGNFIVRAVAKDYPGNSHMAFDFIGSMSTFPFIAQPNWIGFDVLTYLKLQPGANPATLEKQFPEFVKKYAAGPIQQRNGISYDEYIAAGNGYIYTLQPLKDIYLHSNLEGEIKANGNITYVYIFISAAIFILLIACINFMNLSTARSTERAKEVGIRKVLGSVRNQLIGQFITESILLTLISFVLAMVALIFILPFFADVSHRALTLNFLLAPATITVIVLVIFCIGFLAGVYPAFVLSSFQPAAVLKGKMQTSKYGVFLRNGLVVFQFAISIGLISCTMIIFNQMSFMLNKSLGFEKDHVVVIESAFNVNRDNFQNPDADVFQIRSRYETFENEIKKVPGVKNATYTSAMPGDVMPGFIVRVPGSGEKESMVARGLSVDESFFETMQIELLEGRLFSKSFNDSLSMILAASTVAKLGLEDPIGKKIINVNNGGDTDITYTIIGVVNDFHFQSLHVGLEPVAIIHVNSPNTFINKMVVKVDPSELKASLAGVEATWNQFTKDTPLRYYYLDENLKRFYDAEKTSGDMFTIFTSLAIMIACIGLFGLAAYTAGQKRKEIGVRKVMGASIFNIVLLLSRDFTKLILIAVLVAVPAAWWGMDKWLDNFAYRIDISVWTFLLAALTAVVIGWLTVGYQSFTAASVNPVKSLRSE</sequence>
<feature type="transmembrane region" description="Helical" evidence="6">
    <location>
        <begin position="519"/>
        <end position="543"/>
    </location>
</feature>
<feature type="transmembrane region" description="Helical" evidence="6">
    <location>
        <begin position="787"/>
        <end position="811"/>
    </location>
</feature>
<organism evidence="9 10">
    <name type="scientific">Imperialibacter roseus</name>
    <dbReference type="NCBI Taxonomy" id="1324217"/>
    <lineage>
        <taxon>Bacteria</taxon>
        <taxon>Pseudomonadati</taxon>
        <taxon>Bacteroidota</taxon>
        <taxon>Cytophagia</taxon>
        <taxon>Cytophagales</taxon>
        <taxon>Flammeovirgaceae</taxon>
        <taxon>Imperialibacter</taxon>
    </lineage>
</organism>
<keyword evidence="2" id="KW-1003">Cell membrane</keyword>
<evidence type="ECO:0000256" key="1">
    <source>
        <dbReference type="ARBA" id="ARBA00004651"/>
    </source>
</evidence>
<dbReference type="PANTHER" id="PTHR30572">
    <property type="entry name" value="MEMBRANE COMPONENT OF TRANSPORTER-RELATED"/>
    <property type="match status" value="1"/>
</dbReference>
<dbReference type="PANTHER" id="PTHR30572:SF18">
    <property type="entry name" value="ABC-TYPE MACROLIDE FAMILY EXPORT SYSTEM PERMEASE COMPONENT 2"/>
    <property type="match status" value="1"/>
</dbReference>
<evidence type="ECO:0000256" key="5">
    <source>
        <dbReference type="ARBA" id="ARBA00023136"/>
    </source>
</evidence>
<dbReference type="RefSeq" id="WP_317490466.1">
    <property type="nucleotide sequence ID" value="NZ_CP136051.1"/>
</dbReference>
<evidence type="ECO:0000256" key="4">
    <source>
        <dbReference type="ARBA" id="ARBA00022989"/>
    </source>
</evidence>
<dbReference type="EMBL" id="CP136051">
    <property type="protein sequence ID" value="WOK07814.1"/>
    <property type="molecule type" value="Genomic_DNA"/>
</dbReference>
<accession>A0ABZ0IUJ0</accession>
<dbReference type="InterPro" id="IPR050250">
    <property type="entry name" value="Macrolide_Exporter_MacB"/>
</dbReference>
<evidence type="ECO:0000256" key="3">
    <source>
        <dbReference type="ARBA" id="ARBA00022692"/>
    </source>
</evidence>
<evidence type="ECO:0000259" key="7">
    <source>
        <dbReference type="Pfam" id="PF02687"/>
    </source>
</evidence>
<evidence type="ECO:0000313" key="10">
    <source>
        <dbReference type="Proteomes" id="UP001302349"/>
    </source>
</evidence>
<reference evidence="9 10" key="1">
    <citation type="journal article" date="2023" name="Microbiol. Resour. Announc.">
        <title>Complete Genome Sequence of Imperialibacter roseus strain P4T.</title>
        <authorList>
            <person name="Tizabi D.R."/>
            <person name="Bachvaroff T."/>
            <person name="Hill R.T."/>
        </authorList>
    </citation>
    <scope>NUCLEOTIDE SEQUENCE [LARGE SCALE GENOMIC DNA]</scope>
    <source>
        <strain evidence="9 10">P4T</strain>
    </source>
</reference>
<feature type="transmembrane region" description="Helical" evidence="6">
    <location>
        <begin position="436"/>
        <end position="458"/>
    </location>
</feature>
<dbReference type="InterPro" id="IPR003838">
    <property type="entry name" value="ABC3_permease_C"/>
</dbReference>
<evidence type="ECO:0000256" key="6">
    <source>
        <dbReference type="SAM" id="Phobius"/>
    </source>
</evidence>
<feature type="transmembrane region" description="Helical" evidence="6">
    <location>
        <begin position="470"/>
        <end position="498"/>
    </location>
</feature>
<protein>
    <submittedName>
        <fullName evidence="9">ABC transporter permease</fullName>
    </submittedName>
</protein>
<dbReference type="NCBIfam" id="NF038404">
    <property type="entry name" value="perm_prefix_2"/>
    <property type="match status" value="1"/>
</dbReference>
<feature type="transmembrane region" description="Helical" evidence="6">
    <location>
        <begin position="823"/>
        <end position="851"/>
    </location>
</feature>
<gene>
    <name evidence="9" type="ORF">RT717_04135</name>
</gene>
<keyword evidence="5 6" id="KW-0472">Membrane</keyword>
<dbReference type="Pfam" id="PF12704">
    <property type="entry name" value="MacB_PCD"/>
    <property type="match status" value="2"/>
</dbReference>
<feature type="domain" description="MacB-like periplasmic core" evidence="8">
    <location>
        <begin position="530"/>
        <end position="745"/>
    </location>
</feature>
<keyword evidence="10" id="KW-1185">Reference proteome</keyword>
<feature type="transmembrane region" description="Helical" evidence="6">
    <location>
        <begin position="871"/>
        <end position="891"/>
    </location>
</feature>
<dbReference type="InterPro" id="IPR047699">
    <property type="entry name" value="Permease_put_prefix"/>
</dbReference>
<keyword evidence="4 6" id="KW-1133">Transmembrane helix</keyword>
<evidence type="ECO:0000313" key="9">
    <source>
        <dbReference type="EMBL" id="WOK07814.1"/>
    </source>
</evidence>
<feature type="transmembrane region" description="Helical" evidence="6">
    <location>
        <begin position="111"/>
        <end position="133"/>
    </location>
</feature>
<feature type="domain" description="MacB-like periplasmic core" evidence="8">
    <location>
        <begin position="110"/>
        <end position="322"/>
    </location>
</feature>
<dbReference type="Pfam" id="PF02687">
    <property type="entry name" value="FtsX"/>
    <property type="match status" value="2"/>
</dbReference>
<dbReference type="InterPro" id="IPR025857">
    <property type="entry name" value="MacB_PCD"/>
</dbReference>
<feature type="domain" description="ABC3 transporter permease C-terminal" evidence="7">
    <location>
        <begin position="386"/>
        <end position="503"/>
    </location>
</feature>
<keyword evidence="3 6" id="KW-0812">Transmembrane</keyword>
<evidence type="ECO:0000256" key="2">
    <source>
        <dbReference type="ARBA" id="ARBA00022475"/>
    </source>
</evidence>
<comment type="subcellular location">
    <subcellularLocation>
        <location evidence="1">Cell membrane</location>
        <topology evidence="1">Multi-pass membrane protein</topology>
    </subcellularLocation>
</comment>